<evidence type="ECO:0000313" key="2">
    <source>
        <dbReference type="Proteomes" id="UP000275777"/>
    </source>
</evidence>
<reference evidence="1 2" key="1">
    <citation type="submission" date="2018-12" db="EMBL/GenBank/DDBJ databases">
        <authorList>
            <consortium name="Pathogen Informatics"/>
        </authorList>
    </citation>
    <scope>NUCLEOTIDE SEQUENCE [LARGE SCALE GENOMIC DNA]</scope>
    <source>
        <strain evidence="1 2">NCTC9695</strain>
    </source>
</reference>
<dbReference type="InterPro" id="IPR036804">
    <property type="entry name" value="CheR_N_sf"/>
</dbReference>
<gene>
    <name evidence="1" type="ORF">NCTC9695_05408</name>
</gene>
<protein>
    <submittedName>
        <fullName evidence="1">Uncharacterized protein</fullName>
    </submittedName>
</protein>
<sequence length="39" mass="4657">MNKLPPVVLPKIEFNREFSFTDADFERIRKLIYKEAGFP</sequence>
<dbReference type="Proteomes" id="UP000275777">
    <property type="component" value="Chromosome"/>
</dbReference>
<dbReference type="Gene3D" id="1.10.155.10">
    <property type="entry name" value="Chemotaxis receptor methyltransferase CheR, N-terminal domain"/>
    <property type="match status" value="1"/>
</dbReference>
<evidence type="ECO:0000313" key="1">
    <source>
        <dbReference type="EMBL" id="VEB44904.1"/>
    </source>
</evidence>
<proteinExistence type="predicted"/>
<organism evidence="1 2">
    <name type="scientific">Chromobacterium violaceum</name>
    <dbReference type="NCBI Taxonomy" id="536"/>
    <lineage>
        <taxon>Bacteria</taxon>
        <taxon>Pseudomonadati</taxon>
        <taxon>Pseudomonadota</taxon>
        <taxon>Betaproteobacteria</taxon>
        <taxon>Neisseriales</taxon>
        <taxon>Chromobacteriaceae</taxon>
        <taxon>Chromobacterium</taxon>
    </lineage>
</organism>
<accession>A0A3S4J4F7</accession>
<name>A0A3S4J4F7_CHRVL</name>
<dbReference type="EMBL" id="LR134182">
    <property type="protein sequence ID" value="VEB44904.1"/>
    <property type="molecule type" value="Genomic_DNA"/>
</dbReference>
<dbReference type="AlphaFoldDB" id="A0A3S4J4F7"/>